<dbReference type="InterPro" id="IPR008030">
    <property type="entry name" value="NmrA-like"/>
</dbReference>
<dbReference type="EMBL" id="KV426156">
    <property type="protein sequence ID" value="KZV86420.1"/>
    <property type="molecule type" value="Genomic_DNA"/>
</dbReference>
<sequence length="323" mass="35182">MAISSDVSAPLVVVVGATGIQGGSVLRNLISSDKSYRLRGLTRDASKPAAQKLKDTGVEVVSVSISVGNETAVRDAFSGADIVFSVTNFWEHMDEGREIAEGKLMADAAKAVGAKLFIFSGLPPVKKISGGKYPYMIHFDGKAEVVDYARTLLPTVDVQAGYYMTNLSNPLLGLQRQADGSYVWEQPTADDPVYPYIDMVSEYGLFVRYAIESPDYNKGGGTIHTYSELVRPSEAAATLERVRGIKITVTHAPSLGAVRSKFEGLGLPPHIVLDLMDSVSAIELGYYNGQELSDVQQNVRANLPRKLKTFEEFLHENPDFLKE</sequence>
<evidence type="ECO:0000256" key="1">
    <source>
        <dbReference type="ARBA" id="ARBA00006328"/>
    </source>
</evidence>
<dbReference type="SUPFAM" id="SSF51735">
    <property type="entry name" value="NAD(P)-binding Rossmann-fold domains"/>
    <property type="match status" value="1"/>
</dbReference>
<dbReference type="STRING" id="1314781.A0A165E9W2"/>
<dbReference type="Gene3D" id="3.40.50.720">
    <property type="entry name" value="NAD(P)-binding Rossmann-like Domain"/>
    <property type="match status" value="1"/>
</dbReference>
<keyword evidence="3" id="KW-0560">Oxidoreductase</keyword>
<evidence type="ECO:0000259" key="4">
    <source>
        <dbReference type="Pfam" id="PF05368"/>
    </source>
</evidence>
<dbReference type="AlphaFoldDB" id="A0A165E9W2"/>
<protein>
    <submittedName>
        <fullName evidence="5">NmrA-domain-containing protein</fullName>
    </submittedName>
</protein>
<evidence type="ECO:0000256" key="3">
    <source>
        <dbReference type="ARBA" id="ARBA00023002"/>
    </source>
</evidence>
<dbReference type="PANTHER" id="PTHR42748">
    <property type="entry name" value="NITROGEN METABOLITE REPRESSION PROTEIN NMRA FAMILY MEMBER"/>
    <property type="match status" value="1"/>
</dbReference>
<dbReference type="InterPro" id="IPR036291">
    <property type="entry name" value="NAD(P)-bd_dom_sf"/>
</dbReference>
<evidence type="ECO:0000313" key="5">
    <source>
        <dbReference type="EMBL" id="KZV86420.1"/>
    </source>
</evidence>
<dbReference type="Gene3D" id="3.90.25.10">
    <property type="entry name" value="UDP-galactose 4-epimerase, domain 1"/>
    <property type="match status" value="1"/>
</dbReference>
<dbReference type="PANTHER" id="PTHR42748:SF30">
    <property type="entry name" value="NMRA-LIKE DOMAIN-CONTAINING PROTEIN"/>
    <property type="match status" value="1"/>
</dbReference>
<dbReference type="GO" id="GO:0005634">
    <property type="term" value="C:nucleus"/>
    <property type="evidence" value="ECO:0007669"/>
    <property type="project" value="TreeGrafter"/>
</dbReference>
<organism evidence="5 6">
    <name type="scientific">Exidia glandulosa HHB12029</name>
    <dbReference type="NCBI Taxonomy" id="1314781"/>
    <lineage>
        <taxon>Eukaryota</taxon>
        <taxon>Fungi</taxon>
        <taxon>Dikarya</taxon>
        <taxon>Basidiomycota</taxon>
        <taxon>Agaricomycotina</taxon>
        <taxon>Agaricomycetes</taxon>
        <taxon>Auriculariales</taxon>
        <taxon>Exidiaceae</taxon>
        <taxon>Exidia</taxon>
    </lineage>
</organism>
<dbReference type="InterPro" id="IPR051164">
    <property type="entry name" value="NmrA-like_oxidored"/>
</dbReference>
<dbReference type="InParanoid" id="A0A165E9W2"/>
<feature type="domain" description="NmrA-like" evidence="4">
    <location>
        <begin position="11"/>
        <end position="314"/>
    </location>
</feature>
<dbReference type="Pfam" id="PF05368">
    <property type="entry name" value="NmrA"/>
    <property type="match status" value="1"/>
</dbReference>
<proteinExistence type="inferred from homology"/>
<evidence type="ECO:0000313" key="6">
    <source>
        <dbReference type="Proteomes" id="UP000077266"/>
    </source>
</evidence>
<dbReference type="GO" id="GO:0016491">
    <property type="term" value="F:oxidoreductase activity"/>
    <property type="evidence" value="ECO:0007669"/>
    <property type="project" value="UniProtKB-KW"/>
</dbReference>
<keyword evidence="6" id="KW-1185">Reference proteome</keyword>
<gene>
    <name evidence="5" type="ORF">EXIGLDRAFT_774637</name>
</gene>
<keyword evidence="2" id="KW-0521">NADP</keyword>
<dbReference type="OrthoDB" id="419598at2759"/>
<accession>A0A165E9W2</accession>
<reference evidence="5 6" key="1">
    <citation type="journal article" date="2016" name="Mol. Biol. Evol.">
        <title>Comparative Genomics of Early-Diverging Mushroom-Forming Fungi Provides Insights into the Origins of Lignocellulose Decay Capabilities.</title>
        <authorList>
            <person name="Nagy L.G."/>
            <person name="Riley R."/>
            <person name="Tritt A."/>
            <person name="Adam C."/>
            <person name="Daum C."/>
            <person name="Floudas D."/>
            <person name="Sun H."/>
            <person name="Yadav J.S."/>
            <person name="Pangilinan J."/>
            <person name="Larsson K.H."/>
            <person name="Matsuura K."/>
            <person name="Barry K."/>
            <person name="Labutti K."/>
            <person name="Kuo R."/>
            <person name="Ohm R.A."/>
            <person name="Bhattacharya S.S."/>
            <person name="Shirouzu T."/>
            <person name="Yoshinaga Y."/>
            <person name="Martin F.M."/>
            <person name="Grigoriev I.V."/>
            <person name="Hibbett D.S."/>
        </authorList>
    </citation>
    <scope>NUCLEOTIDE SEQUENCE [LARGE SCALE GENOMIC DNA]</scope>
    <source>
        <strain evidence="5 6">HHB12029</strain>
    </source>
</reference>
<dbReference type="Proteomes" id="UP000077266">
    <property type="component" value="Unassembled WGS sequence"/>
</dbReference>
<name>A0A165E9W2_EXIGL</name>
<comment type="similarity">
    <text evidence="1">Belongs to the NmrA-type oxidoreductase family.</text>
</comment>
<evidence type="ECO:0000256" key="2">
    <source>
        <dbReference type="ARBA" id="ARBA00022857"/>
    </source>
</evidence>